<comment type="caution">
    <text evidence="1">The sequence shown here is derived from an EMBL/GenBank/DDBJ whole genome shotgun (WGS) entry which is preliminary data.</text>
</comment>
<evidence type="ECO:0000313" key="1">
    <source>
        <dbReference type="EMBL" id="CAJ2674577.1"/>
    </source>
</evidence>
<keyword evidence="2" id="KW-1185">Reference proteome</keyword>
<protein>
    <submittedName>
        <fullName evidence="1">Uncharacterized protein</fullName>
    </submittedName>
</protein>
<dbReference type="EMBL" id="CASHSV030000716">
    <property type="protein sequence ID" value="CAJ2674577.1"/>
    <property type="molecule type" value="Genomic_DNA"/>
</dbReference>
<reference evidence="1" key="1">
    <citation type="submission" date="2023-10" db="EMBL/GenBank/DDBJ databases">
        <authorList>
            <person name="Rodriguez Cubillos JULIANA M."/>
            <person name="De Vega J."/>
        </authorList>
    </citation>
    <scope>NUCLEOTIDE SEQUENCE</scope>
</reference>
<accession>A0ACB0M198</accession>
<name>A0ACB0M198_TRIPR</name>
<gene>
    <name evidence="1" type="ORF">MILVUS5_LOCUS37790</name>
</gene>
<organism evidence="1 2">
    <name type="scientific">Trifolium pratense</name>
    <name type="common">Red clover</name>
    <dbReference type="NCBI Taxonomy" id="57577"/>
    <lineage>
        <taxon>Eukaryota</taxon>
        <taxon>Viridiplantae</taxon>
        <taxon>Streptophyta</taxon>
        <taxon>Embryophyta</taxon>
        <taxon>Tracheophyta</taxon>
        <taxon>Spermatophyta</taxon>
        <taxon>Magnoliopsida</taxon>
        <taxon>eudicotyledons</taxon>
        <taxon>Gunneridae</taxon>
        <taxon>Pentapetalae</taxon>
        <taxon>rosids</taxon>
        <taxon>fabids</taxon>
        <taxon>Fabales</taxon>
        <taxon>Fabaceae</taxon>
        <taxon>Papilionoideae</taxon>
        <taxon>50 kb inversion clade</taxon>
        <taxon>NPAAA clade</taxon>
        <taxon>Hologalegina</taxon>
        <taxon>IRL clade</taxon>
        <taxon>Trifolieae</taxon>
        <taxon>Trifolium</taxon>
    </lineage>
</organism>
<dbReference type="Proteomes" id="UP001177021">
    <property type="component" value="Unassembled WGS sequence"/>
</dbReference>
<sequence length="287" mass="31718">MSSHSPLQNIFISSHLISLERANNFNMAESLRLAVAVIGNVASVSLYAAPIVTFKRVIRKKSTEEFSCVPYIIALLNCLLFTWYGLPVVSYQWENFPLVTVNGVGIVLELAYVLIYFWYSTPKGKVKVAMVALPILLGFCAIALASAFAFPDHRHRKLLVGSIGLGVSIAMYASPLIVMKKVVQTKSVEFMPLPLSLCSFLASVLWLTYGLLIRDIFVAGPSVIGTPLGILQLVLHCKYWKRKVVIEEPNKVDLHKLGNLENLDMEKGGLEKGKLGNECDKNTTCDV</sequence>
<proteinExistence type="predicted"/>
<evidence type="ECO:0000313" key="2">
    <source>
        <dbReference type="Proteomes" id="UP001177021"/>
    </source>
</evidence>